<dbReference type="InterPro" id="IPR050469">
    <property type="entry name" value="Diguanylate_Cyclase"/>
</dbReference>
<dbReference type="SMART" id="SM00267">
    <property type="entry name" value="GGDEF"/>
    <property type="match status" value="1"/>
</dbReference>
<comment type="caution">
    <text evidence="4">The sequence shown here is derived from an EMBL/GenBank/DDBJ whole genome shotgun (WGS) entry which is preliminary data.</text>
</comment>
<dbReference type="InterPro" id="IPR043128">
    <property type="entry name" value="Rev_trsase/Diguanyl_cyclase"/>
</dbReference>
<evidence type="ECO:0000313" key="5">
    <source>
        <dbReference type="Proteomes" id="UP001431221"/>
    </source>
</evidence>
<dbReference type="CDD" id="cd01949">
    <property type="entry name" value="GGDEF"/>
    <property type="match status" value="1"/>
</dbReference>
<dbReference type="InterPro" id="IPR029787">
    <property type="entry name" value="Nucleotide_cyclase"/>
</dbReference>
<dbReference type="SUPFAM" id="SSF55073">
    <property type="entry name" value="Nucleotide cyclase"/>
    <property type="match status" value="1"/>
</dbReference>
<feature type="domain" description="GGDEF" evidence="3">
    <location>
        <begin position="105"/>
        <end position="237"/>
    </location>
</feature>
<gene>
    <name evidence="4" type="ORF">M0H32_08325</name>
</gene>
<dbReference type="InterPro" id="IPR000160">
    <property type="entry name" value="GGDEF_dom"/>
</dbReference>
<proteinExistence type="predicted"/>
<evidence type="ECO:0000313" key="4">
    <source>
        <dbReference type="EMBL" id="MCK7612163.1"/>
    </source>
</evidence>
<dbReference type="PANTHER" id="PTHR45138">
    <property type="entry name" value="REGULATORY COMPONENTS OF SENSORY TRANSDUCTION SYSTEM"/>
    <property type="match status" value="1"/>
</dbReference>
<accession>A0ABT0GTN3</accession>
<organism evidence="4 5">
    <name type="scientific">Roseibium sediminicola</name>
    <dbReference type="NCBI Taxonomy" id="2933272"/>
    <lineage>
        <taxon>Bacteria</taxon>
        <taxon>Pseudomonadati</taxon>
        <taxon>Pseudomonadota</taxon>
        <taxon>Alphaproteobacteria</taxon>
        <taxon>Hyphomicrobiales</taxon>
        <taxon>Stappiaceae</taxon>
        <taxon>Roseibium</taxon>
    </lineage>
</organism>
<dbReference type="Proteomes" id="UP001431221">
    <property type="component" value="Unassembled WGS sequence"/>
</dbReference>
<dbReference type="PROSITE" id="PS50887">
    <property type="entry name" value="GGDEF"/>
    <property type="match status" value="1"/>
</dbReference>
<reference evidence="4" key="1">
    <citation type="submission" date="2022-04" db="EMBL/GenBank/DDBJ databases">
        <title>Roseibium sp. CAU 1639 isolated from mud.</title>
        <authorList>
            <person name="Kim W."/>
        </authorList>
    </citation>
    <scope>NUCLEOTIDE SEQUENCE</scope>
    <source>
        <strain evidence="4">CAU 1639</strain>
    </source>
</reference>
<evidence type="ECO:0000259" key="3">
    <source>
        <dbReference type="PROSITE" id="PS50887"/>
    </source>
</evidence>
<evidence type="ECO:0000256" key="1">
    <source>
        <dbReference type="ARBA" id="ARBA00012528"/>
    </source>
</evidence>
<name>A0ABT0GTN3_9HYPH</name>
<comment type="catalytic activity">
    <reaction evidence="2">
        <text>2 GTP = 3',3'-c-di-GMP + 2 diphosphate</text>
        <dbReference type="Rhea" id="RHEA:24898"/>
        <dbReference type="ChEBI" id="CHEBI:33019"/>
        <dbReference type="ChEBI" id="CHEBI:37565"/>
        <dbReference type="ChEBI" id="CHEBI:58805"/>
        <dbReference type="EC" id="2.7.7.65"/>
    </reaction>
</comment>
<dbReference type="Gene3D" id="3.30.70.270">
    <property type="match status" value="1"/>
</dbReference>
<dbReference type="RefSeq" id="WP_248153111.1">
    <property type="nucleotide sequence ID" value="NZ_JALNMJ010000004.1"/>
</dbReference>
<keyword evidence="5" id="KW-1185">Reference proteome</keyword>
<dbReference type="NCBIfam" id="TIGR00254">
    <property type="entry name" value="GGDEF"/>
    <property type="match status" value="1"/>
</dbReference>
<dbReference type="EC" id="2.7.7.65" evidence="1"/>
<evidence type="ECO:0000256" key="2">
    <source>
        <dbReference type="ARBA" id="ARBA00034247"/>
    </source>
</evidence>
<dbReference type="EMBL" id="JALNMJ010000004">
    <property type="protein sequence ID" value="MCK7612163.1"/>
    <property type="molecule type" value="Genomic_DNA"/>
</dbReference>
<sequence>MPVPARLKLTSGFDCVAFGHRLAVTETGIDGAVMIRFDESMNLSAKFASLNDDISSLNSKIRHFGRENSQLENLALTDPLTEVYNRRGFDRELEREFSRANRYGHAFCITLIDLDHFKSFNDTHGHQLGDKVLVHFAHRCLEHLRQTDIICRVGGEEFALILPETSLDQATVVVNRMLDLINATPLYANGEHYAYTASAGLAQQQPDDTPESLYMRTDQNLYAAKNQGRACLVHDPSSSQFETSWSAEAQPQAAD</sequence>
<dbReference type="Pfam" id="PF00990">
    <property type="entry name" value="GGDEF"/>
    <property type="match status" value="1"/>
</dbReference>
<protein>
    <recommendedName>
        <fullName evidence="1">diguanylate cyclase</fullName>
        <ecNumber evidence="1">2.7.7.65</ecNumber>
    </recommendedName>
</protein>
<dbReference type="PANTHER" id="PTHR45138:SF9">
    <property type="entry name" value="DIGUANYLATE CYCLASE DGCM-RELATED"/>
    <property type="match status" value="1"/>
</dbReference>